<evidence type="ECO:0000313" key="2">
    <source>
        <dbReference type="EMBL" id="MQS17887.1"/>
    </source>
</evidence>
<feature type="region of interest" description="Disordered" evidence="1">
    <location>
        <begin position="1"/>
        <end position="24"/>
    </location>
</feature>
<accession>A0A6N7L4Q9</accession>
<protein>
    <submittedName>
        <fullName evidence="2">Uncharacterized protein</fullName>
    </submittedName>
</protein>
<reference evidence="2 3" key="1">
    <citation type="submission" date="2019-09" db="EMBL/GenBank/DDBJ databases">
        <title>Genome Sequences of Streptomyces kaniharaensis ATCC 21070.</title>
        <authorList>
            <person name="Zhu W."/>
            <person name="De Crecy-Lagard V."/>
            <person name="Richards N.G."/>
        </authorList>
    </citation>
    <scope>NUCLEOTIDE SEQUENCE [LARGE SCALE GENOMIC DNA]</scope>
    <source>
        <strain evidence="2 3">SF-557</strain>
    </source>
</reference>
<dbReference type="EMBL" id="WBOF01000007">
    <property type="protein sequence ID" value="MQS17887.1"/>
    <property type="molecule type" value="Genomic_DNA"/>
</dbReference>
<keyword evidence="3" id="KW-1185">Reference proteome</keyword>
<dbReference type="OrthoDB" id="4690396at2"/>
<dbReference type="InterPro" id="IPR046938">
    <property type="entry name" value="DNA_clamp_sf"/>
</dbReference>
<dbReference type="Gene3D" id="3.10.150.10">
    <property type="entry name" value="DNA Polymerase III, subunit A, domain 2"/>
    <property type="match status" value="1"/>
</dbReference>
<dbReference type="SUPFAM" id="SSF55979">
    <property type="entry name" value="DNA clamp"/>
    <property type="match status" value="1"/>
</dbReference>
<feature type="compositionally biased region" description="Pro residues" evidence="1">
    <location>
        <begin position="7"/>
        <end position="18"/>
    </location>
</feature>
<sequence>MACAPSPAAPNSPPPEPQPGRTHTPMATTIAAHQLAEALTQVMPHMAHPTSSTPTLAGVHFANDGAHLHTVATDRHTLAVARRRLHDCEDEWNTTVGAVHIAYLHAWAEAHPTHSDTVDLDLQAGQLTATSTAGRIAVPTMDGVHAPWRALLAKHLDHPCEPVDVSMLDTQYLARWAQAGRHLQITQASPEAPYILAGPDFIGLQMPVRPILQEAPTRAGLAADWATSIGGATGTDVDLPLPADGDAAPAMTEDLLKQVLISAQDLYDVVGGEDRAAIAAHARAGAHAWTAHRLLQVLRVIDPRTTELALADINGELEAGDFPELAFDDAETLGHQPQAWVDSYLAARDAKRDTPTPATV</sequence>
<comment type="caution">
    <text evidence="2">The sequence shown here is derived from an EMBL/GenBank/DDBJ whole genome shotgun (WGS) entry which is preliminary data.</text>
</comment>
<gene>
    <name evidence="2" type="ORF">F7Q99_38300</name>
</gene>
<dbReference type="Proteomes" id="UP000450000">
    <property type="component" value="Unassembled WGS sequence"/>
</dbReference>
<evidence type="ECO:0000256" key="1">
    <source>
        <dbReference type="SAM" id="MobiDB-lite"/>
    </source>
</evidence>
<proteinExistence type="predicted"/>
<dbReference type="AlphaFoldDB" id="A0A6N7L4Q9"/>
<name>A0A6N7L4Q9_9ACTN</name>
<evidence type="ECO:0000313" key="3">
    <source>
        <dbReference type="Proteomes" id="UP000450000"/>
    </source>
</evidence>
<organism evidence="2 3">
    <name type="scientific">Streptomyces kaniharaensis</name>
    <dbReference type="NCBI Taxonomy" id="212423"/>
    <lineage>
        <taxon>Bacteria</taxon>
        <taxon>Bacillati</taxon>
        <taxon>Actinomycetota</taxon>
        <taxon>Actinomycetes</taxon>
        <taxon>Kitasatosporales</taxon>
        <taxon>Streptomycetaceae</taxon>
        <taxon>Streptomyces</taxon>
    </lineage>
</organism>